<evidence type="ECO:0000256" key="3">
    <source>
        <dbReference type="ARBA" id="ARBA00023125"/>
    </source>
</evidence>
<keyword evidence="3" id="KW-0238">DNA-binding</keyword>
<sequence>MGPINVAVVDDQPLVASAFEMLLADEPDFRVLTGGRTGRDAVRLCREQPVDVLLLDIRMPEMDGVAATREIVRAGPRPRVIVLTTFNVDSYVVEAVSAGAAGFLLKDCEPHELPAAIRAVHAGGAVISPTATTHLFDAYRRGGATPDQPPAGAHRTLSGLSPRELDVLGLIAIGHTNSEVAERLCIAETTVKTHVRNLLTKLGCRDRVALVVLAHAAGLVR</sequence>
<evidence type="ECO:0000256" key="5">
    <source>
        <dbReference type="PROSITE-ProRule" id="PRU00169"/>
    </source>
</evidence>
<dbReference type="PANTHER" id="PTHR43214:SF24">
    <property type="entry name" value="TRANSCRIPTIONAL REGULATORY PROTEIN NARL-RELATED"/>
    <property type="match status" value="1"/>
</dbReference>
<dbReference type="SUPFAM" id="SSF46894">
    <property type="entry name" value="C-terminal effector domain of the bipartite response regulators"/>
    <property type="match status" value="1"/>
</dbReference>
<gene>
    <name evidence="8" type="primary">degU_2</name>
    <name evidence="8" type="ORF">NRB20_28110</name>
</gene>
<dbReference type="Proteomes" id="UP000438448">
    <property type="component" value="Unassembled WGS sequence"/>
</dbReference>
<dbReference type="CDD" id="cd06170">
    <property type="entry name" value="LuxR_C_like"/>
    <property type="match status" value="1"/>
</dbReference>
<proteinExistence type="predicted"/>
<evidence type="ECO:0000256" key="2">
    <source>
        <dbReference type="ARBA" id="ARBA00023015"/>
    </source>
</evidence>
<dbReference type="SMART" id="SM00421">
    <property type="entry name" value="HTH_LUXR"/>
    <property type="match status" value="1"/>
</dbReference>
<dbReference type="EMBL" id="WEGK01000005">
    <property type="protein sequence ID" value="MQY19717.1"/>
    <property type="molecule type" value="Genomic_DNA"/>
</dbReference>
<dbReference type="InterPro" id="IPR016032">
    <property type="entry name" value="Sig_transdc_resp-reg_C-effctor"/>
</dbReference>
<dbReference type="GO" id="GO:0006355">
    <property type="term" value="P:regulation of DNA-templated transcription"/>
    <property type="evidence" value="ECO:0007669"/>
    <property type="project" value="InterPro"/>
</dbReference>
<evidence type="ECO:0000313" key="9">
    <source>
        <dbReference type="Proteomes" id="UP000438448"/>
    </source>
</evidence>
<comment type="caution">
    <text evidence="8">The sequence shown here is derived from an EMBL/GenBank/DDBJ whole genome shotgun (WGS) entry which is preliminary data.</text>
</comment>
<keyword evidence="9" id="KW-1185">Reference proteome</keyword>
<dbReference type="GO" id="GO:0003677">
    <property type="term" value="F:DNA binding"/>
    <property type="evidence" value="ECO:0007669"/>
    <property type="project" value="UniProtKB-KW"/>
</dbReference>
<dbReference type="InterPro" id="IPR000792">
    <property type="entry name" value="Tscrpt_reg_LuxR_C"/>
</dbReference>
<protein>
    <submittedName>
        <fullName evidence="8">Transcriptional regulatory protein DegU</fullName>
    </submittedName>
</protein>
<dbReference type="PRINTS" id="PR00038">
    <property type="entry name" value="HTHLUXR"/>
</dbReference>
<dbReference type="InterPro" id="IPR001789">
    <property type="entry name" value="Sig_transdc_resp-reg_receiver"/>
</dbReference>
<dbReference type="SMART" id="SM00448">
    <property type="entry name" value="REC"/>
    <property type="match status" value="1"/>
</dbReference>
<dbReference type="Gene3D" id="3.40.50.2300">
    <property type="match status" value="1"/>
</dbReference>
<dbReference type="PROSITE" id="PS00622">
    <property type="entry name" value="HTH_LUXR_1"/>
    <property type="match status" value="1"/>
</dbReference>
<evidence type="ECO:0000259" key="7">
    <source>
        <dbReference type="PROSITE" id="PS50110"/>
    </source>
</evidence>
<evidence type="ECO:0000256" key="4">
    <source>
        <dbReference type="ARBA" id="ARBA00023163"/>
    </source>
</evidence>
<dbReference type="InterPro" id="IPR058245">
    <property type="entry name" value="NreC/VraR/RcsB-like_REC"/>
</dbReference>
<evidence type="ECO:0000259" key="6">
    <source>
        <dbReference type="PROSITE" id="PS50043"/>
    </source>
</evidence>
<keyword evidence="4" id="KW-0804">Transcription</keyword>
<dbReference type="SUPFAM" id="SSF52172">
    <property type="entry name" value="CheY-like"/>
    <property type="match status" value="1"/>
</dbReference>
<dbReference type="PROSITE" id="PS50110">
    <property type="entry name" value="RESPONSE_REGULATORY"/>
    <property type="match status" value="1"/>
</dbReference>
<feature type="domain" description="HTH luxR-type" evidence="6">
    <location>
        <begin position="153"/>
        <end position="218"/>
    </location>
</feature>
<dbReference type="InterPro" id="IPR039420">
    <property type="entry name" value="WalR-like"/>
</dbReference>
<keyword evidence="1 5" id="KW-0597">Phosphoprotein</keyword>
<dbReference type="PROSITE" id="PS50043">
    <property type="entry name" value="HTH_LUXR_2"/>
    <property type="match status" value="1"/>
</dbReference>
<evidence type="ECO:0000256" key="1">
    <source>
        <dbReference type="ARBA" id="ARBA00022553"/>
    </source>
</evidence>
<dbReference type="AlphaFoldDB" id="A0A7K0D1X5"/>
<dbReference type="CDD" id="cd17535">
    <property type="entry name" value="REC_NarL-like"/>
    <property type="match status" value="1"/>
</dbReference>
<dbReference type="Pfam" id="PF00072">
    <property type="entry name" value="Response_reg"/>
    <property type="match status" value="1"/>
</dbReference>
<reference evidence="8 9" key="1">
    <citation type="submission" date="2019-10" db="EMBL/GenBank/DDBJ databases">
        <title>Nocardia macrotermitis sp. nov. and Nocardia aurantia sp. nov., isolated from the gut of fungus growing-termite Macrotermes natalensis.</title>
        <authorList>
            <person name="Benndorf R."/>
            <person name="Schwitalla J."/>
            <person name="Martin K."/>
            <person name="De Beer W."/>
            <person name="Kaster A.-K."/>
            <person name="Vollmers J."/>
            <person name="Poulsen M."/>
            <person name="Beemelmanns C."/>
        </authorList>
    </citation>
    <scope>NUCLEOTIDE SEQUENCE [LARGE SCALE GENOMIC DNA]</scope>
    <source>
        <strain evidence="8 9">RB20</strain>
    </source>
</reference>
<accession>A0A7K0D1X5</accession>
<feature type="modified residue" description="4-aspartylphosphate" evidence="5">
    <location>
        <position position="56"/>
    </location>
</feature>
<evidence type="ECO:0000313" key="8">
    <source>
        <dbReference type="EMBL" id="MQY19717.1"/>
    </source>
</evidence>
<name>A0A7K0D1X5_9NOCA</name>
<dbReference type="PANTHER" id="PTHR43214">
    <property type="entry name" value="TWO-COMPONENT RESPONSE REGULATOR"/>
    <property type="match status" value="1"/>
</dbReference>
<dbReference type="Pfam" id="PF00196">
    <property type="entry name" value="GerE"/>
    <property type="match status" value="1"/>
</dbReference>
<feature type="domain" description="Response regulatory" evidence="7">
    <location>
        <begin position="5"/>
        <end position="121"/>
    </location>
</feature>
<dbReference type="InterPro" id="IPR011006">
    <property type="entry name" value="CheY-like_superfamily"/>
</dbReference>
<keyword evidence="2" id="KW-0805">Transcription regulation</keyword>
<dbReference type="GO" id="GO:0000160">
    <property type="term" value="P:phosphorelay signal transduction system"/>
    <property type="evidence" value="ECO:0007669"/>
    <property type="project" value="InterPro"/>
</dbReference>
<organism evidence="8 9">
    <name type="scientific">Nocardia macrotermitis</name>
    <dbReference type="NCBI Taxonomy" id="2585198"/>
    <lineage>
        <taxon>Bacteria</taxon>
        <taxon>Bacillati</taxon>
        <taxon>Actinomycetota</taxon>
        <taxon>Actinomycetes</taxon>
        <taxon>Mycobacteriales</taxon>
        <taxon>Nocardiaceae</taxon>
        <taxon>Nocardia</taxon>
    </lineage>
</organism>